<evidence type="ECO:0000256" key="1">
    <source>
        <dbReference type="ARBA" id="ARBA00022670"/>
    </source>
</evidence>
<dbReference type="AlphaFoldDB" id="A0A4Z0P1X7"/>
<comment type="caution">
    <text evidence="5">The sequence shown here is derived from an EMBL/GenBank/DDBJ whole genome shotgun (WGS) entry which is preliminary data.</text>
</comment>
<accession>A0A4Z0P1X7</accession>
<evidence type="ECO:0000256" key="4">
    <source>
        <dbReference type="SAM" id="MobiDB-lite"/>
    </source>
</evidence>
<evidence type="ECO:0000256" key="2">
    <source>
        <dbReference type="ARBA" id="ARBA00022801"/>
    </source>
</evidence>
<dbReference type="PANTHER" id="PTHR10381:SF70">
    <property type="entry name" value="ATP-DEPENDENT CLP PROTEASE PROTEOLYTIC SUBUNIT"/>
    <property type="match status" value="1"/>
</dbReference>
<feature type="compositionally biased region" description="Polar residues" evidence="4">
    <location>
        <begin position="312"/>
        <end position="325"/>
    </location>
</feature>
<dbReference type="SUPFAM" id="SSF52096">
    <property type="entry name" value="ClpP/crotonase"/>
    <property type="match status" value="1"/>
</dbReference>
<dbReference type="GO" id="GO:0006515">
    <property type="term" value="P:protein quality control for misfolded or incompletely synthesized proteins"/>
    <property type="evidence" value="ECO:0007669"/>
    <property type="project" value="TreeGrafter"/>
</dbReference>
<dbReference type="CDD" id="cd07016">
    <property type="entry name" value="S14_ClpP_1"/>
    <property type="match status" value="1"/>
</dbReference>
<dbReference type="EMBL" id="SRLA01000005">
    <property type="protein sequence ID" value="TGE04760.1"/>
    <property type="molecule type" value="Genomic_DNA"/>
</dbReference>
<dbReference type="GO" id="GO:0004252">
    <property type="term" value="F:serine-type endopeptidase activity"/>
    <property type="evidence" value="ECO:0007669"/>
    <property type="project" value="TreeGrafter"/>
</dbReference>
<dbReference type="Gene3D" id="3.90.226.10">
    <property type="entry name" value="2-enoyl-CoA Hydratase, Chain A, domain 1"/>
    <property type="match status" value="1"/>
</dbReference>
<dbReference type="GO" id="GO:0009368">
    <property type="term" value="C:endopeptidase Clp complex"/>
    <property type="evidence" value="ECO:0007669"/>
    <property type="project" value="TreeGrafter"/>
</dbReference>
<dbReference type="InterPro" id="IPR029045">
    <property type="entry name" value="ClpP/crotonase-like_dom_sf"/>
</dbReference>
<evidence type="ECO:0008006" key="7">
    <source>
        <dbReference type="Google" id="ProtNLM"/>
    </source>
</evidence>
<reference evidence="5 6" key="1">
    <citation type="submission" date="2019-04" db="EMBL/GenBank/DDBJ databases">
        <authorList>
            <person name="Feng G."/>
            <person name="Zhang J."/>
            <person name="Zhu H."/>
        </authorList>
    </citation>
    <scope>NUCLEOTIDE SEQUENCE [LARGE SCALE GENOMIC DNA]</scope>
    <source>
        <strain evidence="5 6">92R-1</strain>
    </source>
</reference>
<dbReference type="GO" id="GO:0051117">
    <property type="term" value="F:ATPase binding"/>
    <property type="evidence" value="ECO:0007669"/>
    <property type="project" value="TreeGrafter"/>
</dbReference>
<evidence type="ECO:0000313" key="6">
    <source>
        <dbReference type="Proteomes" id="UP000298337"/>
    </source>
</evidence>
<gene>
    <name evidence="5" type="ORF">EU556_21505</name>
</gene>
<keyword evidence="3" id="KW-0720">Serine protease</keyword>
<organism evidence="5 6">
    <name type="scientific">Hymenobacter fodinae</name>
    <dbReference type="NCBI Taxonomy" id="2510796"/>
    <lineage>
        <taxon>Bacteria</taxon>
        <taxon>Pseudomonadati</taxon>
        <taxon>Bacteroidota</taxon>
        <taxon>Cytophagia</taxon>
        <taxon>Cytophagales</taxon>
        <taxon>Hymenobacteraceae</taxon>
        <taxon>Hymenobacter</taxon>
    </lineage>
</organism>
<protein>
    <recommendedName>
        <fullName evidence="7">ATP-dependent Clp protease proteolytic subunit</fullName>
    </recommendedName>
</protein>
<dbReference type="InterPro" id="IPR023562">
    <property type="entry name" value="ClpP/TepA"/>
</dbReference>
<evidence type="ECO:0000313" key="5">
    <source>
        <dbReference type="EMBL" id="TGE04760.1"/>
    </source>
</evidence>
<dbReference type="Pfam" id="PF00574">
    <property type="entry name" value="CLP_protease"/>
    <property type="match status" value="1"/>
</dbReference>
<feature type="region of interest" description="Disordered" evidence="4">
    <location>
        <begin position="296"/>
        <end position="337"/>
    </location>
</feature>
<dbReference type="Proteomes" id="UP000298337">
    <property type="component" value="Unassembled WGS sequence"/>
</dbReference>
<keyword evidence="2" id="KW-0378">Hydrolase</keyword>
<proteinExistence type="predicted"/>
<dbReference type="PANTHER" id="PTHR10381">
    <property type="entry name" value="ATP-DEPENDENT CLP PROTEASE PROTEOLYTIC SUBUNIT"/>
    <property type="match status" value="1"/>
</dbReference>
<dbReference type="OrthoDB" id="871446at2"/>
<dbReference type="GO" id="GO:0004176">
    <property type="term" value="F:ATP-dependent peptidase activity"/>
    <property type="evidence" value="ECO:0007669"/>
    <property type="project" value="TreeGrafter"/>
</dbReference>
<feature type="compositionally biased region" description="Polar residues" evidence="4">
    <location>
        <begin position="485"/>
        <end position="497"/>
    </location>
</feature>
<evidence type="ECO:0000256" key="3">
    <source>
        <dbReference type="ARBA" id="ARBA00022825"/>
    </source>
</evidence>
<sequence>MGYAHEAPLGNVVEKRRQERVERNAFRSSWFLEAFDRVFRRIDFHRKIIPAPCRWYAGEVPALFALPQEVEIPLLQRPQWVLSNMPELVIPVGENIGPGYIDWDEYDYIPGFTVDDIKMRIEWEAYQGRTIDSILLEFGICYGGSVRHAMDIYNYLQGLKLPIRAHIMSLCASSGTIVALSADEVDMEHTAQWMTHRPLYPEGTYSQRSEGLRADADRLDREEQAVRDVYMARTGKPEADIITLMSTDRFMTAQEAKDFGFATKVIPLNSKAPSTVEAKARLSQFKLAVARVNRRATQARLKPAPKAALHKPTNSTRPMATNATKTAPKAGARKPAPSAQDKANAQAVAAFAKQLGVKATIEGVEEEPVAEVQSTETDQDGALLYHDGPLAQGVAVFYDEALTEAAEDGDYGLADGRTITVAGGVVENITDAEAEDTTTENSADLTEVMNRLKQLEDGRQKDQETIASLNDELKKFKGTVPPTPSATTKRPSPQTDVKNGAAKKPHPMDKAKSA</sequence>
<keyword evidence="1" id="KW-0645">Protease</keyword>
<keyword evidence="6" id="KW-1185">Reference proteome</keyword>
<feature type="region of interest" description="Disordered" evidence="4">
    <location>
        <begin position="471"/>
        <end position="514"/>
    </location>
</feature>
<name>A0A4Z0P1X7_9BACT</name>